<comment type="caution">
    <text evidence="1">The sequence shown here is derived from an EMBL/GenBank/DDBJ whole genome shotgun (WGS) entry which is preliminary data.</text>
</comment>
<reference evidence="1 2" key="1">
    <citation type="submission" date="2019-02" db="EMBL/GenBank/DDBJ databases">
        <title>Genomic Encyclopedia of Type Strains, Phase IV (KMG-IV): sequencing the most valuable type-strain genomes for metagenomic binning, comparative biology and taxonomic classification.</title>
        <authorList>
            <person name="Goeker M."/>
        </authorList>
    </citation>
    <scope>NUCLEOTIDE SEQUENCE [LARGE SCALE GENOMIC DNA]</scope>
    <source>
        <strain evidence="1 2">DSM 17196</strain>
    </source>
</reference>
<name>A0A4Q7P0H3_9FLAO</name>
<sequence length="115" mass="12929">MKIKVENQFKTLEEIVAHLKNKTEYEISIRPDEWLTDDSWMLTPGKKCVVVKKSATAGAKIEFVNDNTIEVNPIAPSSFINRVVQNGIIAFIVYGIIIGSQKQVAKEVEAYFVAE</sequence>
<accession>A0A4Q7P0H3</accession>
<protein>
    <submittedName>
        <fullName evidence="1">Uncharacterized protein</fullName>
    </submittedName>
</protein>
<dbReference type="EMBL" id="SGXE01000002">
    <property type="protein sequence ID" value="RZS93175.1"/>
    <property type="molecule type" value="Genomic_DNA"/>
</dbReference>
<evidence type="ECO:0000313" key="2">
    <source>
        <dbReference type="Proteomes" id="UP000292262"/>
    </source>
</evidence>
<organism evidence="1 2">
    <name type="scientific">Aquimarina brevivitae</name>
    <dbReference type="NCBI Taxonomy" id="323412"/>
    <lineage>
        <taxon>Bacteria</taxon>
        <taxon>Pseudomonadati</taxon>
        <taxon>Bacteroidota</taxon>
        <taxon>Flavobacteriia</taxon>
        <taxon>Flavobacteriales</taxon>
        <taxon>Flavobacteriaceae</taxon>
        <taxon>Aquimarina</taxon>
    </lineage>
</organism>
<dbReference type="Proteomes" id="UP000292262">
    <property type="component" value="Unassembled WGS sequence"/>
</dbReference>
<proteinExistence type="predicted"/>
<dbReference type="AlphaFoldDB" id="A0A4Q7P0H3"/>
<keyword evidence="2" id="KW-1185">Reference proteome</keyword>
<dbReference type="RefSeq" id="WP_130286320.1">
    <property type="nucleotide sequence ID" value="NZ_SGXE01000002.1"/>
</dbReference>
<dbReference type="OrthoDB" id="1438925at2"/>
<evidence type="ECO:0000313" key="1">
    <source>
        <dbReference type="EMBL" id="RZS93175.1"/>
    </source>
</evidence>
<gene>
    <name evidence="1" type="ORF">EV197_1745</name>
</gene>